<organism evidence="1 2">
    <name type="scientific">Lysinibacillus agricola</name>
    <dbReference type="NCBI Taxonomy" id="2590012"/>
    <lineage>
        <taxon>Bacteria</taxon>
        <taxon>Bacillati</taxon>
        <taxon>Bacillota</taxon>
        <taxon>Bacilli</taxon>
        <taxon>Bacillales</taxon>
        <taxon>Bacillaceae</taxon>
        <taxon>Lysinibacillus</taxon>
    </lineage>
</organism>
<evidence type="ECO:0008006" key="3">
    <source>
        <dbReference type="Google" id="ProtNLM"/>
    </source>
</evidence>
<reference evidence="1 2" key="1">
    <citation type="submission" date="2020-01" db="EMBL/GenBank/DDBJ databases">
        <authorList>
            <person name="Liu G."/>
            <person name="Liu B."/>
        </authorList>
    </citation>
    <scope>NUCLEOTIDE SEQUENCE [LARGE SCALE GENOMIC DNA]</scope>
    <source>
        <strain evidence="1 2">FJAT-51161</strain>
    </source>
</reference>
<proteinExistence type="predicted"/>
<dbReference type="RefSeq" id="WP_053595783.1">
    <property type="nucleotide sequence ID" value="NZ_CP067341.1"/>
</dbReference>
<dbReference type="Proteomes" id="UP000596049">
    <property type="component" value="Chromosome"/>
</dbReference>
<name>A0ABX7AN90_9BACI</name>
<accession>A0ABX7AN90</accession>
<dbReference type="EMBL" id="CP067341">
    <property type="protein sequence ID" value="QQP10742.1"/>
    <property type="molecule type" value="Genomic_DNA"/>
</dbReference>
<sequence length="226" mass="27171">MKYKCHSCDTKKLKELKLQGLDKDKHGKSIRLQSIDTERDSYLKINGRYYHEECFKNELTKKGKMSKEEIDGMIVGYQLEQHKDKQLAESKNRFYEWIKEHYQVTLPNYYCMRVDKITQGRDDKVYGSISYDEFLEMYSMLINYLAKQTLNKKFKNTSQRMNYELAIVISKYEDYKNYKERLEEKNHQTVDIKSKIDSSNKFNQVVEKARKDTDDFRVADIHDELI</sequence>
<evidence type="ECO:0000313" key="2">
    <source>
        <dbReference type="Proteomes" id="UP000596049"/>
    </source>
</evidence>
<protein>
    <recommendedName>
        <fullName evidence="3">Phage protein</fullName>
    </recommendedName>
</protein>
<keyword evidence="2" id="KW-1185">Reference proteome</keyword>
<gene>
    <name evidence="1" type="ORF">FJQ98_15970</name>
</gene>
<evidence type="ECO:0000313" key="1">
    <source>
        <dbReference type="EMBL" id="QQP10742.1"/>
    </source>
</evidence>